<organism evidence="1 2">
    <name type="scientific">Prunus dulcis</name>
    <name type="common">Almond</name>
    <name type="synonym">Amygdalus dulcis</name>
    <dbReference type="NCBI Taxonomy" id="3755"/>
    <lineage>
        <taxon>Eukaryota</taxon>
        <taxon>Viridiplantae</taxon>
        <taxon>Streptophyta</taxon>
        <taxon>Embryophyta</taxon>
        <taxon>Tracheophyta</taxon>
        <taxon>Spermatophyta</taxon>
        <taxon>Magnoliopsida</taxon>
        <taxon>eudicotyledons</taxon>
        <taxon>Gunneridae</taxon>
        <taxon>Pentapetalae</taxon>
        <taxon>rosids</taxon>
        <taxon>fabids</taxon>
        <taxon>Rosales</taxon>
        <taxon>Rosaceae</taxon>
        <taxon>Amygdaloideae</taxon>
        <taxon>Amygdaleae</taxon>
        <taxon>Prunus</taxon>
    </lineage>
</organism>
<accession>A0AAD4YW60</accession>
<evidence type="ECO:0000313" key="1">
    <source>
        <dbReference type="EMBL" id="KAI5323514.1"/>
    </source>
</evidence>
<reference evidence="1 2" key="1">
    <citation type="journal article" date="2022" name="G3 (Bethesda)">
        <title>Whole-genome sequence and methylome profiling of the almond [Prunus dulcis (Mill.) D.A. Webb] cultivar 'Nonpareil'.</title>
        <authorList>
            <person name="D'Amico-Willman K.M."/>
            <person name="Ouma W.Z."/>
            <person name="Meulia T."/>
            <person name="Sideli G.M."/>
            <person name="Gradziel T.M."/>
            <person name="Fresnedo-Ramirez J."/>
        </authorList>
    </citation>
    <scope>NUCLEOTIDE SEQUENCE [LARGE SCALE GENOMIC DNA]</scope>
    <source>
        <strain evidence="1">Clone GOH B32 T37-40</strain>
    </source>
</reference>
<proteinExistence type="predicted"/>
<evidence type="ECO:0000313" key="2">
    <source>
        <dbReference type="Proteomes" id="UP001054821"/>
    </source>
</evidence>
<protein>
    <submittedName>
        <fullName evidence="1">Uncharacterized protein</fullName>
    </submittedName>
</protein>
<dbReference type="EMBL" id="JAJFAZ020000006">
    <property type="protein sequence ID" value="KAI5323514.1"/>
    <property type="molecule type" value="Genomic_DNA"/>
</dbReference>
<dbReference type="AlphaFoldDB" id="A0AAD4YW60"/>
<name>A0AAD4YW60_PRUDU</name>
<gene>
    <name evidence="1" type="ORF">L3X38_032586</name>
</gene>
<keyword evidence="2" id="KW-1185">Reference proteome</keyword>
<sequence length="77" mass="8243">MSTELTAIAETESPGDASLVALKRLEEGNTVISSLKDKPSQGRDASSKALDVLDRPRYLHVQDGLNFFSRLASIPAG</sequence>
<comment type="caution">
    <text evidence="1">The sequence shown here is derived from an EMBL/GenBank/DDBJ whole genome shotgun (WGS) entry which is preliminary data.</text>
</comment>
<dbReference type="Proteomes" id="UP001054821">
    <property type="component" value="Chromosome 6"/>
</dbReference>